<protein>
    <submittedName>
        <fullName evidence="3">Uncharacterized protein</fullName>
    </submittedName>
</protein>
<organism evidence="3 4">
    <name type="scientific">Shewanella surugensis</name>
    <dbReference type="NCBI Taxonomy" id="212020"/>
    <lineage>
        <taxon>Bacteria</taxon>
        <taxon>Pseudomonadati</taxon>
        <taxon>Pseudomonadota</taxon>
        <taxon>Gammaproteobacteria</taxon>
        <taxon>Alteromonadales</taxon>
        <taxon>Shewanellaceae</taxon>
        <taxon>Shewanella</taxon>
    </lineage>
</organism>
<evidence type="ECO:0000313" key="4">
    <source>
        <dbReference type="Proteomes" id="UP001203423"/>
    </source>
</evidence>
<accession>A0ABT0LE78</accession>
<gene>
    <name evidence="3" type="ORF">L2764_16145</name>
</gene>
<dbReference type="SUPFAM" id="SSF63829">
    <property type="entry name" value="Calcium-dependent phosphotriesterase"/>
    <property type="match status" value="1"/>
</dbReference>
<feature type="signal peptide" evidence="2">
    <location>
        <begin position="1"/>
        <end position="30"/>
    </location>
</feature>
<dbReference type="EMBL" id="JAKIKS010000068">
    <property type="protein sequence ID" value="MCL1125960.1"/>
    <property type="molecule type" value="Genomic_DNA"/>
</dbReference>
<evidence type="ECO:0000313" key="3">
    <source>
        <dbReference type="EMBL" id="MCL1125960.1"/>
    </source>
</evidence>
<sequence length="495" mass="54885">MMSVYFYKDVNLVTWGLVICLAMSCWSSQADNEPPVNAYLADSPWPMSHRNPYNQASSPLRGVEPNDMTRITWKAAWPSITLAYSPASDDASDNVVWGSTFKSIYQMDLSSRWMNKLDSKPLEQPENGISGAYTLVDVEGKFFSPRGLTLSRFSRAEGENTSTIVTEDSFVIPDEYVTTDDEHIVGINMTYDGHIAMATSAGLLVVVDRDFSFHTALSTGVEQSVSNSIAVDEEGGIYVLTNKQIHRVQWDGTHLERLWSTDYESGPEAPLPGRLGTGSGSTPSLMGKQGEDQFVVFTDGAELMNLVLVWRDKIPEDWEPIREGKDRRIAAEFPITFGIEDATRSISEQSVLVRGHSAMVVDNQYSLDTSKWLDGANSGAITVLFSNLAFNAPYGVEKFSWNAQSRQIESEWSNQESCPNGIPTMSEMSNIAYCWGQRNAKWTLLGFDWDSGETVVDVPMGYGVRFNSTYAATQIGYDAQVISGTLLGLVRIEQE</sequence>
<dbReference type="Proteomes" id="UP001203423">
    <property type="component" value="Unassembled WGS sequence"/>
</dbReference>
<comment type="caution">
    <text evidence="3">The sequence shown here is derived from an EMBL/GenBank/DDBJ whole genome shotgun (WGS) entry which is preliminary data.</text>
</comment>
<feature type="chain" id="PRO_5046978630" evidence="2">
    <location>
        <begin position="31"/>
        <end position="495"/>
    </location>
</feature>
<proteinExistence type="predicted"/>
<evidence type="ECO:0000256" key="2">
    <source>
        <dbReference type="SAM" id="SignalP"/>
    </source>
</evidence>
<keyword evidence="2" id="KW-0732">Signal</keyword>
<keyword evidence="4" id="KW-1185">Reference proteome</keyword>
<evidence type="ECO:0000256" key="1">
    <source>
        <dbReference type="SAM" id="MobiDB-lite"/>
    </source>
</evidence>
<reference evidence="3 4" key="1">
    <citation type="submission" date="2022-01" db="EMBL/GenBank/DDBJ databases">
        <title>Whole genome-based taxonomy of the Shewanellaceae.</title>
        <authorList>
            <person name="Martin-Rodriguez A.J."/>
        </authorList>
    </citation>
    <scope>NUCLEOTIDE SEQUENCE [LARGE SCALE GENOMIC DNA]</scope>
    <source>
        <strain evidence="3 4">DSM 17177</strain>
    </source>
</reference>
<feature type="region of interest" description="Disordered" evidence="1">
    <location>
        <begin position="263"/>
        <end position="284"/>
    </location>
</feature>
<dbReference type="RefSeq" id="WP_248941293.1">
    <property type="nucleotide sequence ID" value="NZ_JAKIKS010000068.1"/>
</dbReference>
<name>A0ABT0LE78_9GAMM</name>